<feature type="compositionally biased region" description="Basic and acidic residues" evidence="1">
    <location>
        <begin position="91"/>
        <end position="101"/>
    </location>
</feature>
<keyword evidence="3" id="KW-1185">Reference proteome</keyword>
<evidence type="ECO:0000313" key="3">
    <source>
        <dbReference type="Proteomes" id="UP000237481"/>
    </source>
</evidence>
<evidence type="ECO:0000313" key="2">
    <source>
        <dbReference type="EMBL" id="POR36270.1"/>
    </source>
</evidence>
<reference evidence="2 3" key="1">
    <citation type="submission" date="2018-01" db="EMBL/GenBank/DDBJ databases">
        <title>Harnessing the power of phylogenomics to disentangle the directionality and signatures of interkingdom host jumping in the parasitic fungal genus Tolypocladium.</title>
        <authorList>
            <person name="Quandt C.A."/>
            <person name="Patterson W."/>
            <person name="Spatafora J.W."/>
        </authorList>
    </citation>
    <scope>NUCLEOTIDE SEQUENCE [LARGE SCALE GENOMIC DNA]</scope>
    <source>
        <strain evidence="2 3">NRBC 100945</strain>
    </source>
</reference>
<accession>A0A2S4L1E8</accession>
<protein>
    <recommendedName>
        <fullName evidence="4">Succinate dehydrogenase assembly factor 4, mitochondrial</fullName>
    </recommendedName>
</protein>
<dbReference type="EMBL" id="PKSG01000347">
    <property type="protein sequence ID" value="POR36270.1"/>
    <property type="molecule type" value="Genomic_DNA"/>
</dbReference>
<feature type="region of interest" description="Disordered" evidence="1">
    <location>
        <begin position="1"/>
        <end position="129"/>
    </location>
</feature>
<evidence type="ECO:0008006" key="4">
    <source>
        <dbReference type="Google" id="ProtNLM"/>
    </source>
</evidence>
<evidence type="ECO:0000256" key="1">
    <source>
        <dbReference type="SAM" id="MobiDB-lite"/>
    </source>
</evidence>
<name>A0A2S4L1E8_9HYPO</name>
<feature type="compositionally biased region" description="Low complexity" evidence="1">
    <location>
        <begin position="7"/>
        <end position="39"/>
    </location>
</feature>
<dbReference type="AlphaFoldDB" id="A0A2S4L1E8"/>
<organism evidence="2 3">
    <name type="scientific">Tolypocladium paradoxum</name>
    <dbReference type="NCBI Taxonomy" id="94208"/>
    <lineage>
        <taxon>Eukaryota</taxon>
        <taxon>Fungi</taxon>
        <taxon>Dikarya</taxon>
        <taxon>Ascomycota</taxon>
        <taxon>Pezizomycotina</taxon>
        <taxon>Sordariomycetes</taxon>
        <taxon>Hypocreomycetidae</taxon>
        <taxon>Hypocreales</taxon>
        <taxon>Ophiocordycipitaceae</taxon>
        <taxon>Tolypocladium</taxon>
    </lineage>
</organism>
<dbReference type="OrthoDB" id="5334244at2759"/>
<gene>
    <name evidence="2" type="ORF">TPAR_03528</name>
</gene>
<proteinExistence type="predicted"/>
<dbReference type="Proteomes" id="UP000237481">
    <property type="component" value="Unassembled WGS sequence"/>
</dbReference>
<feature type="compositionally biased region" description="Basic and acidic residues" evidence="1">
    <location>
        <begin position="110"/>
        <end position="129"/>
    </location>
</feature>
<sequence length="129" mass="13544">MRAPTMLRASTRLPLPRLPRRPFSLSPASLSSNTTAAKPSSPPADGGGSGAKGRTGGGAPLGSSSPNAPPRPKVFSSNVPGPGPARGLTAEQKDEVDEHNRHFAKKHDRSQRAPGDKVDDRFWNNDSKG</sequence>
<feature type="compositionally biased region" description="Gly residues" evidence="1">
    <location>
        <begin position="45"/>
        <end position="60"/>
    </location>
</feature>
<comment type="caution">
    <text evidence="2">The sequence shown here is derived from an EMBL/GenBank/DDBJ whole genome shotgun (WGS) entry which is preliminary data.</text>
</comment>